<evidence type="ECO:0000313" key="2">
    <source>
        <dbReference type="Proteomes" id="UP000299102"/>
    </source>
</evidence>
<dbReference type="AlphaFoldDB" id="A0A4C1WEU6"/>
<sequence>MTKWPYSFRRPPPYISVDPCARSHSYSSAHLSSGARAHGLSASISSVENVGGRPALASSSKLTGSLLNSGNQLNTVVRIQADTLEVATKSSARSPVHKTSQGCGVAASAVRFRPGNESLPRYYPSSLSVAYPIPTQEAGNKMATPLGLGDDVEARPEISPAAQRVRCVSSVLVWTTARDGRAQHNTINYFSSGECIGNHDVTS</sequence>
<keyword evidence="2" id="KW-1185">Reference proteome</keyword>
<comment type="caution">
    <text evidence="1">The sequence shown here is derived from an EMBL/GenBank/DDBJ whole genome shotgun (WGS) entry which is preliminary data.</text>
</comment>
<accession>A0A4C1WEU6</accession>
<evidence type="ECO:0000313" key="1">
    <source>
        <dbReference type="EMBL" id="GBP48657.1"/>
    </source>
</evidence>
<proteinExistence type="predicted"/>
<dbReference type="EMBL" id="BGZK01000528">
    <property type="protein sequence ID" value="GBP48657.1"/>
    <property type="molecule type" value="Genomic_DNA"/>
</dbReference>
<reference evidence="1 2" key="1">
    <citation type="journal article" date="2019" name="Commun. Biol.">
        <title>The bagworm genome reveals a unique fibroin gene that provides high tensile strength.</title>
        <authorList>
            <person name="Kono N."/>
            <person name="Nakamura H."/>
            <person name="Ohtoshi R."/>
            <person name="Tomita M."/>
            <person name="Numata K."/>
            <person name="Arakawa K."/>
        </authorList>
    </citation>
    <scope>NUCLEOTIDE SEQUENCE [LARGE SCALE GENOMIC DNA]</scope>
</reference>
<organism evidence="1 2">
    <name type="scientific">Eumeta variegata</name>
    <name type="common">Bagworm moth</name>
    <name type="synonym">Eumeta japonica</name>
    <dbReference type="NCBI Taxonomy" id="151549"/>
    <lineage>
        <taxon>Eukaryota</taxon>
        <taxon>Metazoa</taxon>
        <taxon>Ecdysozoa</taxon>
        <taxon>Arthropoda</taxon>
        <taxon>Hexapoda</taxon>
        <taxon>Insecta</taxon>
        <taxon>Pterygota</taxon>
        <taxon>Neoptera</taxon>
        <taxon>Endopterygota</taxon>
        <taxon>Lepidoptera</taxon>
        <taxon>Glossata</taxon>
        <taxon>Ditrysia</taxon>
        <taxon>Tineoidea</taxon>
        <taxon>Psychidae</taxon>
        <taxon>Oiketicinae</taxon>
        <taxon>Eumeta</taxon>
    </lineage>
</organism>
<name>A0A4C1WEU6_EUMVA</name>
<protein>
    <submittedName>
        <fullName evidence="1">Uncharacterized protein</fullName>
    </submittedName>
</protein>
<dbReference type="Proteomes" id="UP000299102">
    <property type="component" value="Unassembled WGS sequence"/>
</dbReference>
<gene>
    <name evidence="1" type="ORF">EVAR_103022_1</name>
</gene>